<protein>
    <submittedName>
        <fullName evidence="2">Uncharacterized protein</fullName>
    </submittedName>
</protein>
<keyword evidence="1" id="KW-0812">Transmembrane</keyword>
<dbReference type="EMBL" id="JBHSLF010000020">
    <property type="protein sequence ID" value="MFC5344322.1"/>
    <property type="molecule type" value="Genomic_DNA"/>
</dbReference>
<keyword evidence="1" id="KW-1133">Transmembrane helix</keyword>
<evidence type="ECO:0000256" key="1">
    <source>
        <dbReference type="SAM" id="Phobius"/>
    </source>
</evidence>
<accession>A0ABW0FRH8</accession>
<evidence type="ECO:0000313" key="2">
    <source>
        <dbReference type="EMBL" id="MFC5344322.1"/>
    </source>
</evidence>
<dbReference type="PROSITE" id="PS51257">
    <property type="entry name" value="PROKAR_LIPOPROTEIN"/>
    <property type="match status" value="1"/>
</dbReference>
<feature type="transmembrane region" description="Helical" evidence="1">
    <location>
        <begin position="37"/>
        <end position="61"/>
    </location>
</feature>
<dbReference type="RefSeq" id="WP_374037114.1">
    <property type="nucleotide sequence ID" value="NZ_CP169082.1"/>
</dbReference>
<gene>
    <name evidence="2" type="ORF">ACFPIE_10375</name>
</gene>
<keyword evidence="3" id="KW-1185">Reference proteome</keyword>
<organism evidence="2 3">
    <name type="scientific">Brevundimonas staleyi</name>
    <dbReference type="NCBI Taxonomy" id="74326"/>
    <lineage>
        <taxon>Bacteria</taxon>
        <taxon>Pseudomonadati</taxon>
        <taxon>Pseudomonadota</taxon>
        <taxon>Alphaproteobacteria</taxon>
        <taxon>Caulobacterales</taxon>
        <taxon>Caulobacteraceae</taxon>
        <taxon>Brevundimonas</taxon>
    </lineage>
</organism>
<feature type="transmembrane region" description="Helical" evidence="1">
    <location>
        <begin position="12"/>
        <end position="31"/>
    </location>
</feature>
<evidence type="ECO:0000313" key="3">
    <source>
        <dbReference type="Proteomes" id="UP001596152"/>
    </source>
</evidence>
<keyword evidence="1" id="KW-0472">Membrane</keyword>
<reference evidence="3" key="1">
    <citation type="journal article" date="2019" name="Int. J. Syst. Evol. Microbiol.">
        <title>The Global Catalogue of Microorganisms (GCM) 10K type strain sequencing project: providing services to taxonomists for standard genome sequencing and annotation.</title>
        <authorList>
            <consortium name="The Broad Institute Genomics Platform"/>
            <consortium name="The Broad Institute Genome Sequencing Center for Infectious Disease"/>
            <person name="Wu L."/>
            <person name="Ma J."/>
        </authorList>
    </citation>
    <scope>NUCLEOTIDE SEQUENCE [LARGE SCALE GENOMIC DNA]</scope>
    <source>
        <strain evidence="3">JCM 12125</strain>
    </source>
</reference>
<sequence>MRDWARLLGKLIVALSVAAACLYAIVALVSSGDDNRIWYIAFAIGAILGGAPTGFVLQLLASIDERLELGSVGKPGVVPQTNDAVRRQRPGVAADYLVSEADDDEESKRLFMSGRG</sequence>
<proteinExistence type="predicted"/>
<comment type="caution">
    <text evidence="2">The sequence shown here is derived from an EMBL/GenBank/DDBJ whole genome shotgun (WGS) entry which is preliminary data.</text>
</comment>
<dbReference type="Proteomes" id="UP001596152">
    <property type="component" value="Unassembled WGS sequence"/>
</dbReference>
<name>A0ABW0FRH8_9CAUL</name>